<accession>A0A837DEA4</accession>
<dbReference type="RefSeq" id="WP_015785511.1">
    <property type="nucleotide sequence ID" value="NZ_CALJZO010000029.1"/>
</dbReference>
<dbReference type="InterPro" id="IPR004557">
    <property type="entry name" value="PrmC-related"/>
</dbReference>
<evidence type="ECO:0000256" key="3">
    <source>
        <dbReference type="ARBA" id="ARBA00022679"/>
    </source>
</evidence>
<dbReference type="PANTHER" id="PTHR45875:SF1">
    <property type="entry name" value="METHYLTRANSFERASE N6AMT1"/>
    <property type="match status" value="1"/>
</dbReference>
<evidence type="ECO:0000256" key="1">
    <source>
        <dbReference type="ARBA" id="ARBA00006149"/>
    </source>
</evidence>
<keyword evidence="4" id="KW-0949">S-adenosyl-L-methionine</keyword>
<dbReference type="InterPro" id="IPR029063">
    <property type="entry name" value="SAM-dependent_MTases_sf"/>
</dbReference>
<dbReference type="NCBIfam" id="TIGR00537">
    <property type="entry name" value="hemK_rel_arch"/>
    <property type="match status" value="1"/>
</dbReference>
<comment type="similarity">
    <text evidence="1">Belongs to the eukaryotic/archaeal PrmC-related family.</text>
</comment>
<sequence>MLLLRPPGVYRPQDDTDLLVEALSGLTLRSGDRVLDVGTGTGALAVAAVRSGATDVTAVDVSLRALAATWLNARLHRLPVRVRRADVTERPPHGRFDLVLANPPYVPCPGKGRVSRRWDAGPDGRAVIDPLCVAVPRLLSERGSLLLVQSSLSDVDRTLAALAEAGLETSIVLRRPVPFGPVLRKRARYLEQRGLIPAGQREEELVVIRADRTDRTDP</sequence>
<dbReference type="InterPro" id="IPR002052">
    <property type="entry name" value="DNA_methylase_N6_adenine_CS"/>
</dbReference>
<evidence type="ECO:0000259" key="5">
    <source>
        <dbReference type="Pfam" id="PF05175"/>
    </source>
</evidence>
<feature type="domain" description="Methyltransferase small" evidence="5">
    <location>
        <begin position="15"/>
        <end position="106"/>
    </location>
</feature>
<comment type="caution">
    <text evidence="6">The sequence shown here is derived from an EMBL/GenBank/DDBJ whole genome shotgun (WGS) entry which is preliminary data.</text>
</comment>
<protein>
    <submittedName>
        <fullName evidence="6">Methyltransferase</fullName>
    </submittedName>
</protein>
<dbReference type="GO" id="GO:0008170">
    <property type="term" value="F:N-methyltransferase activity"/>
    <property type="evidence" value="ECO:0007669"/>
    <property type="project" value="UniProtKB-ARBA"/>
</dbReference>
<dbReference type="PANTHER" id="PTHR45875">
    <property type="entry name" value="METHYLTRANSFERASE N6AMT1"/>
    <property type="match status" value="1"/>
</dbReference>
<dbReference type="Proteomes" id="UP000030848">
    <property type="component" value="Unassembled WGS sequence"/>
</dbReference>
<dbReference type="Pfam" id="PF05175">
    <property type="entry name" value="MTS"/>
    <property type="match status" value="1"/>
</dbReference>
<dbReference type="GO" id="GO:0035657">
    <property type="term" value="C:eRF1 methyltransferase complex"/>
    <property type="evidence" value="ECO:0007669"/>
    <property type="project" value="TreeGrafter"/>
</dbReference>
<dbReference type="InterPro" id="IPR052190">
    <property type="entry name" value="Euk-Arch_PrmC-MTase"/>
</dbReference>
<dbReference type="PROSITE" id="PS00092">
    <property type="entry name" value="N6_MTASE"/>
    <property type="match status" value="1"/>
</dbReference>
<evidence type="ECO:0000256" key="4">
    <source>
        <dbReference type="ARBA" id="ARBA00022691"/>
    </source>
</evidence>
<evidence type="ECO:0000256" key="2">
    <source>
        <dbReference type="ARBA" id="ARBA00022603"/>
    </source>
</evidence>
<evidence type="ECO:0000313" key="6">
    <source>
        <dbReference type="EMBL" id="KHF45298.1"/>
    </source>
</evidence>
<dbReference type="EMBL" id="JRZE01000002">
    <property type="protein sequence ID" value="KHF45298.1"/>
    <property type="molecule type" value="Genomic_DNA"/>
</dbReference>
<keyword evidence="3 6" id="KW-0808">Transferase</keyword>
<dbReference type="SUPFAM" id="SSF53335">
    <property type="entry name" value="S-adenosyl-L-methionine-dependent methyltransferases"/>
    <property type="match status" value="1"/>
</dbReference>
<name>A0A837DEA4_9PSEU</name>
<organism evidence="6 7">
    <name type="scientific">Saccharomonospora viridis</name>
    <dbReference type="NCBI Taxonomy" id="1852"/>
    <lineage>
        <taxon>Bacteria</taxon>
        <taxon>Bacillati</taxon>
        <taxon>Actinomycetota</taxon>
        <taxon>Actinomycetes</taxon>
        <taxon>Pseudonocardiales</taxon>
        <taxon>Pseudonocardiaceae</taxon>
        <taxon>Saccharomonospora</taxon>
    </lineage>
</organism>
<dbReference type="CDD" id="cd02440">
    <property type="entry name" value="AdoMet_MTases"/>
    <property type="match status" value="1"/>
</dbReference>
<dbReference type="GO" id="GO:0008757">
    <property type="term" value="F:S-adenosylmethionine-dependent methyltransferase activity"/>
    <property type="evidence" value="ECO:0007669"/>
    <property type="project" value="TreeGrafter"/>
</dbReference>
<dbReference type="Gene3D" id="3.40.50.150">
    <property type="entry name" value="Vaccinia Virus protein VP39"/>
    <property type="match status" value="1"/>
</dbReference>
<reference evidence="6 7" key="1">
    <citation type="submission" date="2014-10" db="EMBL/GenBank/DDBJ databases">
        <title>Genome sequence of Micropolyspora internatus JCM3315.</title>
        <authorList>
            <person name="Shin S.-K."/>
            <person name="Yi H."/>
        </authorList>
    </citation>
    <scope>NUCLEOTIDE SEQUENCE [LARGE SCALE GENOMIC DNA]</scope>
    <source>
        <strain evidence="6 7">JCM 3315</strain>
    </source>
</reference>
<proteinExistence type="inferred from homology"/>
<dbReference type="GO" id="GO:0032259">
    <property type="term" value="P:methylation"/>
    <property type="evidence" value="ECO:0007669"/>
    <property type="project" value="UniProtKB-KW"/>
</dbReference>
<dbReference type="OrthoDB" id="8746524at2"/>
<dbReference type="AlphaFoldDB" id="A0A837DEA4"/>
<gene>
    <name evidence="6" type="ORF">MINT15_05150</name>
</gene>
<dbReference type="GO" id="GO:0003676">
    <property type="term" value="F:nucleic acid binding"/>
    <property type="evidence" value="ECO:0007669"/>
    <property type="project" value="InterPro"/>
</dbReference>
<dbReference type="OMA" id="FATTWIN"/>
<evidence type="ECO:0000313" key="7">
    <source>
        <dbReference type="Proteomes" id="UP000030848"/>
    </source>
</evidence>
<dbReference type="GO" id="GO:0008276">
    <property type="term" value="F:protein methyltransferase activity"/>
    <property type="evidence" value="ECO:0007669"/>
    <property type="project" value="TreeGrafter"/>
</dbReference>
<dbReference type="InterPro" id="IPR007848">
    <property type="entry name" value="Small_mtfrase_dom"/>
</dbReference>
<keyword evidence="2 6" id="KW-0489">Methyltransferase</keyword>